<dbReference type="Proteomes" id="UP001225596">
    <property type="component" value="Unassembled WGS sequence"/>
</dbReference>
<evidence type="ECO:0000256" key="1">
    <source>
        <dbReference type="SAM" id="SignalP"/>
    </source>
</evidence>
<sequence length="113" mass="11753">MKQTLVCPSFLAVTLLSGFGAGPAFAQYSDALGINKSAPGIDVPIRQGIAMDLAPSQGTANIAATRTTLHGATKDVSTEASSEGLAGRSRLLCEQRQRTPAAEWKCRPHASGQ</sequence>
<feature type="chain" id="PRO_5045921320" evidence="1">
    <location>
        <begin position="27"/>
        <end position="113"/>
    </location>
</feature>
<dbReference type="RefSeq" id="WP_338435218.1">
    <property type="nucleotide sequence ID" value="NZ_JAUYVH010000001.1"/>
</dbReference>
<evidence type="ECO:0000313" key="3">
    <source>
        <dbReference type="Proteomes" id="UP001225596"/>
    </source>
</evidence>
<organism evidence="2 3">
    <name type="scientific">Keguizhuia sedimenti</name>
    <dbReference type="NCBI Taxonomy" id="3064264"/>
    <lineage>
        <taxon>Bacteria</taxon>
        <taxon>Pseudomonadati</taxon>
        <taxon>Pseudomonadota</taxon>
        <taxon>Betaproteobacteria</taxon>
        <taxon>Burkholderiales</taxon>
        <taxon>Oxalobacteraceae</taxon>
        <taxon>Keguizhuia</taxon>
    </lineage>
</organism>
<evidence type="ECO:0000313" key="2">
    <source>
        <dbReference type="EMBL" id="MDQ9169341.1"/>
    </source>
</evidence>
<keyword evidence="1" id="KW-0732">Signal</keyword>
<proteinExistence type="predicted"/>
<accession>A0ABU1BMR0</accession>
<dbReference type="EMBL" id="JAUYVH010000001">
    <property type="protein sequence ID" value="MDQ9169341.1"/>
    <property type="molecule type" value="Genomic_DNA"/>
</dbReference>
<feature type="signal peptide" evidence="1">
    <location>
        <begin position="1"/>
        <end position="26"/>
    </location>
</feature>
<comment type="caution">
    <text evidence="2">The sequence shown here is derived from an EMBL/GenBank/DDBJ whole genome shotgun (WGS) entry which is preliminary data.</text>
</comment>
<name>A0ABU1BMR0_9BURK</name>
<keyword evidence="3" id="KW-1185">Reference proteome</keyword>
<gene>
    <name evidence="2" type="ORF">Q8A64_02835</name>
</gene>
<reference evidence="2 3" key="1">
    <citation type="submission" date="2023-08" db="EMBL/GenBank/DDBJ databases">
        <title>Oxalobacteraceae gen .nov., isolated from river sludge outside the plant.</title>
        <authorList>
            <person name="Zhao S.Y."/>
        </authorList>
    </citation>
    <scope>NUCLEOTIDE SEQUENCE [LARGE SCALE GENOMIC DNA]</scope>
    <source>
        <strain evidence="2 3">R-40</strain>
    </source>
</reference>
<protein>
    <submittedName>
        <fullName evidence="2">Uncharacterized protein</fullName>
    </submittedName>
</protein>